<evidence type="ECO:0000313" key="2">
    <source>
        <dbReference type="EMBL" id="GAX80174.1"/>
    </source>
</evidence>
<proteinExistence type="predicted"/>
<evidence type="ECO:0000313" key="3">
    <source>
        <dbReference type="Proteomes" id="UP000232323"/>
    </source>
</evidence>
<accession>A0A250XAS6</accession>
<evidence type="ECO:0000256" key="1">
    <source>
        <dbReference type="SAM" id="SignalP"/>
    </source>
</evidence>
<sequence length="144" mass="15468">MKFSIVFVCFALSWQHGLSRALLAVTRNEGLSIIPKIRGEEGGTARSLDLTFVSKIPGNEHCEKLEVISEAVEIIYAFAVDAEPSEVAVKSLTCGLDSLNMTIGFQNHVSNATLQDLASGRPPVMLASTLHPFGLSLSSCTMSK</sequence>
<dbReference type="Proteomes" id="UP000232323">
    <property type="component" value="Unassembled WGS sequence"/>
</dbReference>
<comment type="caution">
    <text evidence="2">The sequence shown here is derived from an EMBL/GenBank/DDBJ whole genome shotgun (WGS) entry which is preliminary data.</text>
</comment>
<dbReference type="EMBL" id="BEGY01000049">
    <property type="protein sequence ID" value="GAX80174.1"/>
    <property type="molecule type" value="Genomic_DNA"/>
</dbReference>
<gene>
    <name evidence="2" type="ORF">CEUSTIGMA_g7612.t1</name>
</gene>
<dbReference type="AlphaFoldDB" id="A0A250XAS6"/>
<feature type="chain" id="PRO_5012151403" evidence="1">
    <location>
        <begin position="20"/>
        <end position="144"/>
    </location>
</feature>
<feature type="signal peptide" evidence="1">
    <location>
        <begin position="1"/>
        <end position="19"/>
    </location>
</feature>
<reference evidence="2 3" key="1">
    <citation type="submission" date="2017-08" db="EMBL/GenBank/DDBJ databases">
        <title>Acidophilic green algal genome provides insights into adaptation to an acidic environment.</title>
        <authorList>
            <person name="Hirooka S."/>
            <person name="Hirose Y."/>
            <person name="Kanesaki Y."/>
            <person name="Higuchi S."/>
            <person name="Fujiwara T."/>
            <person name="Onuma R."/>
            <person name="Era A."/>
            <person name="Ohbayashi R."/>
            <person name="Uzuka A."/>
            <person name="Nozaki H."/>
            <person name="Yoshikawa H."/>
            <person name="Miyagishima S.Y."/>
        </authorList>
    </citation>
    <scope>NUCLEOTIDE SEQUENCE [LARGE SCALE GENOMIC DNA]</scope>
    <source>
        <strain evidence="2 3">NIES-2499</strain>
    </source>
</reference>
<keyword evidence="3" id="KW-1185">Reference proteome</keyword>
<organism evidence="2 3">
    <name type="scientific">Chlamydomonas eustigma</name>
    <dbReference type="NCBI Taxonomy" id="1157962"/>
    <lineage>
        <taxon>Eukaryota</taxon>
        <taxon>Viridiplantae</taxon>
        <taxon>Chlorophyta</taxon>
        <taxon>core chlorophytes</taxon>
        <taxon>Chlorophyceae</taxon>
        <taxon>CS clade</taxon>
        <taxon>Chlamydomonadales</taxon>
        <taxon>Chlamydomonadaceae</taxon>
        <taxon>Chlamydomonas</taxon>
    </lineage>
</organism>
<keyword evidence="1" id="KW-0732">Signal</keyword>
<protein>
    <submittedName>
        <fullName evidence="2">Uncharacterized protein</fullName>
    </submittedName>
</protein>
<name>A0A250XAS6_9CHLO</name>